<gene>
    <name evidence="1" type="ORF">DKB62_10135</name>
</gene>
<evidence type="ECO:0000313" key="2">
    <source>
        <dbReference type="Proteomes" id="UP000254337"/>
    </source>
</evidence>
<reference evidence="1 2" key="1">
    <citation type="submission" date="2018-05" db="EMBL/GenBank/DDBJ databases">
        <title>Complete genome sequence of Megasphaera sp. AJH120T, isolated from the ceca of a chicken.</title>
        <authorList>
            <person name="Maki J."/>
            <person name="Looft T."/>
        </authorList>
    </citation>
    <scope>NUCLEOTIDE SEQUENCE [LARGE SCALE GENOMIC DNA]</scope>
    <source>
        <strain evidence="1 2">AJH120</strain>
    </source>
</reference>
<keyword evidence="2" id="KW-1185">Reference proteome</keyword>
<evidence type="ECO:0000313" key="1">
    <source>
        <dbReference type="EMBL" id="AXL22422.1"/>
    </source>
</evidence>
<accession>A0A346B2S9</accession>
<dbReference type="EMBL" id="CP029462">
    <property type="protein sequence ID" value="AXL22422.1"/>
    <property type="molecule type" value="Genomic_DNA"/>
</dbReference>
<dbReference type="AlphaFoldDB" id="A0A346B2S9"/>
<dbReference type="Proteomes" id="UP000254337">
    <property type="component" value="Chromosome"/>
</dbReference>
<dbReference type="OrthoDB" id="1628885at2"/>
<dbReference type="KEGG" id="meg:DKB62_10135"/>
<name>A0A346B2S9_9FIRM</name>
<organism evidence="1 2">
    <name type="scientific">Megasphaera stantonii</name>
    <dbReference type="NCBI Taxonomy" id="2144175"/>
    <lineage>
        <taxon>Bacteria</taxon>
        <taxon>Bacillati</taxon>
        <taxon>Bacillota</taxon>
        <taxon>Negativicutes</taxon>
        <taxon>Veillonellales</taxon>
        <taxon>Veillonellaceae</taxon>
        <taxon>Megasphaera</taxon>
    </lineage>
</organism>
<protein>
    <submittedName>
        <fullName evidence="1">Uncharacterized protein</fullName>
    </submittedName>
</protein>
<sequence>MAGTALAAAMFFDDNPRYIQVGHDDTTESYVDMNSIQSIRYDPPYYIIKATVVTYDYTTNVASGYENKFFYNFKAQTVKAQTLSTLLYDDKGLPTKQIILPDPAVNACDRYSVNGKAADNAFFTCYSMTFYHTFTKQPPSSTKRNE</sequence>
<proteinExistence type="predicted"/>